<name>A0A9P3Q0S8_9MYCO</name>
<evidence type="ECO:0000313" key="2">
    <source>
        <dbReference type="EMBL" id="GLD28753.1"/>
    </source>
</evidence>
<evidence type="ECO:0000313" key="3">
    <source>
        <dbReference type="Proteomes" id="UP001064782"/>
    </source>
</evidence>
<evidence type="ECO:0008006" key="4">
    <source>
        <dbReference type="Google" id="ProtNLM"/>
    </source>
</evidence>
<proteinExistence type="predicted"/>
<dbReference type="EMBL" id="BRZI01000002">
    <property type="protein sequence ID" value="GLD28753.1"/>
    <property type="molecule type" value="Genomic_DNA"/>
</dbReference>
<dbReference type="EMBL" id="BRXE01000001">
    <property type="protein sequence ID" value="GLB80949.1"/>
    <property type="molecule type" value="Genomic_DNA"/>
</dbReference>
<dbReference type="InterPro" id="IPR023393">
    <property type="entry name" value="START-like_dom_sf"/>
</dbReference>
<organism evidence="2 3">
    <name type="scientific">Mycobacterium kiyosense</name>
    <dbReference type="NCBI Taxonomy" id="2871094"/>
    <lineage>
        <taxon>Bacteria</taxon>
        <taxon>Bacillati</taxon>
        <taxon>Actinomycetota</taxon>
        <taxon>Actinomycetes</taxon>
        <taxon>Mycobacteriales</taxon>
        <taxon>Mycobacteriaceae</taxon>
        <taxon>Mycobacterium</taxon>
    </lineage>
</organism>
<dbReference type="Proteomes" id="UP001064782">
    <property type="component" value="Unassembled WGS sequence"/>
</dbReference>
<accession>A0A9P3Q0S8</accession>
<dbReference type="PANTHER" id="PTHR39332">
    <property type="entry name" value="BLL4707 PROTEIN"/>
    <property type="match status" value="1"/>
</dbReference>
<comment type="caution">
    <text evidence="2">The sequence shown here is derived from an EMBL/GenBank/DDBJ whole genome shotgun (WGS) entry which is preliminary data.</text>
</comment>
<keyword evidence="3" id="KW-1185">Reference proteome</keyword>
<sequence length="150" mass="16843">MSLAYVSCTIDADVDAVWAVLGDFHGLPRWIARIRASESENGSGPATVGSVRRLTLEPDGQTARERLIGYDAPGRRYSYEFADEIPFPVSTYRGTVHALPITETGTTFLEWYGEFDCEHNVLDEVTAVFQAIYTEFIGDLKRYLQDRAQL</sequence>
<dbReference type="Pfam" id="PF10604">
    <property type="entry name" value="Polyketide_cyc2"/>
    <property type="match status" value="1"/>
</dbReference>
<evidence type="ECO:0000313" key="1">
    <source>
        <dbReference type="EMBL" id="GLB80949.1"/>
    </source>
</evidence>
<dbReference type="InterPro" id="IPR019587">
    <property type="entry name" value="Polyketide_cyclase/dehydratase"/>
</dbReference>
<dbReference type="AlphaFoldDB" id="A0A9P3Q0S8"/>
<dbReference type="RefSeq" id="WP_238304834.1">
    <property type="nucleotide sequence ID" value="NZ_BRXE01000001.1"/>
</dbReference>
<gene>
    <name evidence="2" type="ORF">Mkiyose1413_06360</name>
    <name evidence="1" type="ORF">SRL2020028_02050</name>
</gene>
<dbReference type="Gene3D" id="3.30.530.20">
    <property type="match status" value="1"/>
</dbReference>
<dbReference type="SUPFAM" id="SSF55961">
    <property type="entry name" value="Bet v1-like"/>
    <property type="match status" value="1"/>
</dbReference>
<dbReference type="PANTHER" id="PTHR39332:SF7">
    <property type="entry name" value="SRPBCC FAMILY PROTEIN"/>
    <property type="match status" value="1"/>
</dbReference>
<dbReference type="Proteomes" id="UP001165663">
    <property type="component" value="Unassembled WGS sequence"/>
</dbReference>
<reference evidence="2" key="1">
    <citation type="submission" date="2022-08" db="EMBL/GenBank/DDBJ databases">
        <title>Mycobacterium kiyosense sp. nov., scotochromogenic slow-glowing species isolated from respiratory specimens.</title>
        <authorList>
            <person name="Fukano H."/>
            <person name="Kazumi Y."/>
            <person name="Sakagami N."/>
            <person name="Ato M."/>
            <person name="Mitarai S."/>
            <person name="Hoshino Y."/>
        </authorList>
    </citation>
    <scope>NUCLEOTIDE SEQUENCE</scope>
    <source>
        <strain evidence="2">1413</strain>
        <strain evidence="1">SRL2020-028</strain>
    </source>
</reference>
<dbReference type="CDD" id="cd07821">
    <property type="entry name" value="PYR_PYL_RCAR_like"/>
    <property type="match status" value="1"/>
</dbReference>
<dbReference type="GeneID" id="83627282"/>
<protein>
    <recommendedName>
        <fullName evidence="4">SRPBCC family protein</fullName>
    </recommendedName>
</protein>